<evidence type="ECO:0000256" key="2">
    <source>
        <dbReference type="ARBA" id="ARBA00022989"/>
    </source>
</evidence>
<dbReference type="STRING" id="888268.A0A1E5VC07"/>
<evidence type="ECO:0000313" key="5">
    <source>
        <dbReference type="EMBL" id="OEL22565.1"/>
    </source>
</evidence>
<dbReference type="EMBL" id="LWDX02044994">
    <property type="protein sequence ID" value="OEL22565.1"/>
    <property type="molecule type" value="Genomic_DNA"/>
</dbReference>
<name>A0A1E5VC07_9POAL</name>
<accession>A0A1E5VC07</accession>
<dbReference type="PANTHER" id="PTHR31218">
    <property type="entry name" value="WAT1-RELATED PROTEIN"/>
    <property type="match status" value="1"/>
</dbReference>
<keyword evidence="2 4" id="KW-1133">Transmembrane helix</keyword>
<reference evidence="5 6" key="1">
    <citation type="submission" date="2016-09" db="EMBL/GenBank/DDBJ databases">
        <title>The draft genome of Dichanthelium oligosanthes: A C3 panicoid grass species.</title>
        <authorList>
            <person name="Studer A.J."/>
            <person name="Schnable J.C."/>
            <person name="Brutnell T.P."/>
        </authorList>
    </citation>
    <scope>NUCLEOTIDE SEQUENCE [LARGE SCALE GENOMIC DNA]</scope>
    <source>
        <strain evidence="6">cv. Kellogg 1175</strain>
        <tissue evidence="5">Leaf</tissue>
    </source>
</reference>
<keyword evidence="6" id="KW-1185">Reference proteome</keyword>
<dbReference type="GO" id="GO:0022857">
    <property type="term" value="F:transmembrane transporter activity"/>
    <property type="evidence" value="ECO:0007669"/>
    <property type="project" value="InterPro"/>
</dbReference>
<evidence type="ECO:0000313" key="6">
    <source>
        <dbReference type="Proteomes" id="UP000095767"/>
    </source>
</evidence>
<evidence type="ECO:0000256" key="1">
    <source>
        <dbReference type="ARBA" id="ARBA00022692"/>
    </source>
</evidence>
<protein>
    <submittedName>
        <fullName evidence="5">Auxin-induced protein 5NG4</fullName>
    </submittedName>
</protein>
<proteinExistence type="predicted"/>
<feature type="transmembrane region" description="Helical" evidence="4">
    <location>
        <begin position="6"/>
        <end position="26"/>
    </location>
</feature>
<gene>
    <name evidence="5" type="ORF">BAE44_0016416</name>
</gene>
<feature type="transmembrane region" description="Helical" evidence="4">
    <location>
        <begin position="133"/>
        <end position="153"/>
    </location>
</feature>
<keyword evidence="3 4" id="KW-0472">Membrane</keyword>
<dbReference type="Proteomes" id="UP000095767">
    <property type="component" value="Unassembled WGS sequence"/>
</dbReference>
<feature type="transmembrane region" description="Helical" evidence="4">
    <location>
        <begin position="180"/>
        <end position="203"/>
    </location>
</feature>
<keyword evidence="1 4" id="KW-0812">Transmembrane</keyword>
<dbReference type="InterPro" id="IPR030184">
    <property type="entry name" value="WAT1-related"/>
</dbReference>
<dbReference type="AlphaFoldDB" id="A0A1E5VC07"/>
<dbReference type="GO" id="GO:0016020">
    <property type="term" value="C:membrane"/>
    <property type="evidence" value="ECO:0007669"/>
    <property type="project" value="InterPro"/>
</dbReference>
<evidence type="ECO:0000256" key="3">
    <source>
        <dbReference type="ARBA" id="ARBA00023136"/>
    </source>
</evidence>
<comment type="caution">
    <text evidence="5">The sequence shown here is derived from an EMBL/GenBank/DDBJ whole genome shotgun (WGS) entry which is preliminary data.</text>
</comment>
<evidence type="ECO:0000256" key="4">
    <source>
        <dbReference type="SAM" id="Phobius"/>
    </source>
</evidence>
<sequence length="229" mass="25447">MAFLVYRNGSALVVVAPFAYFLENYIRSVLSIKRRCAKYYLSQSKNNLSRHVYVPLCRKDRPPLTLRLMAKFFTLAAVGLCRTTFTQGLYILGLYYLSPTYVSAIQNSVPAITFVMSAALRRIEQVNITSGHGLAKIAGTVATIAGATIITLYKGMPLTTNSESEGTYKMKDINVILSPGFTRIAGCLIMFVNCLCLSAWMVLQLVEDMFLEAKAELNVTECTIIPCMY</sequence>
<organism evidence="5 6">
    <name type="scientific">Dichanthelium oligosanthes</name>
    <dbReference type="NCBI Taxonomy" id="888268"/>
    <lineage>
        <taxon>Eukaryota</taxon>
        <taxon>Viridiplantae</taxon>
        <taxon>Streptophyta</taxon>
        <taxon>Embryophyta</taxon>
        <taxon>Tracheophyta</taxon>
        <taxon>Spermatophyta</taxon>
        <taxon>Magnoliopsida</taxon>
        <taxon>Liliopsida</taxon>
        <taxon>Poales</taxon>
        <taxon>Poaceae</taxon>
        <taxon>PACMAD clade</taxon>
        <taxon>Panicoideae</taxon>
        <taxon>Panicodae</taxon>
        <taxon>Paniceae</taxon>
        <taxon>Dichantheliinae</taxon>
        <taxon>Dichanthelium</taxon>
    </lineage>
</organism>
<feature type="transmembrane region" description="Helical" evidence="4">
    <location>
        <begin position="68"/>
        <end position="95"/>
    </location>
</feature>